<dbReference type="Pfam" id="PF03372">
    <property type="entry name" value="Exo_endo_phos"/>
    <property type="match status" value="1"/>
</dbReference>
<evidence type="ECO:0008006" key="8">
    <source>
        <dbReference type="Google" id="ProtNLM"/>
    </source>
</evidence>
<dbReference type="Pfam" id="PF00144">
    <property type="entry name" value="Beta-lactamase"/>
    <property type="match status" value="1"/>
</dbReference>
<gene>
    <name evidence="6" type="ORF">B0W44_11805</name>
</gene>
<keyword evidence="7" id="KW-1185">Reference proteome</keyword>
<accession>A0A1U9K8G8</accession>
<dbReference type="KEGG" id="ntr:B0W44_11805"/>
<feature type="domain" description="Endonuclease/exonuclease/phosphatase" evidence="4">
    <location>
        <begin position="44"/>
        <end position="276"/>
    </location>
</feature>
<dbReference type="InterPro" id="IPR036691">
    <property type="entry name" value="Endo/exonu/phosph_ase_sf"/>
</dbReference>
<dbReference type="InterPro" id="IPR005135">
    <property type="entry name" value="Endo/exonuclease/phosphatase"/>
</dbReference>
<dbReference type="Pfam" id="PF20773">
    <property type="entry name" value="InhA-like_MAM"/>
    <property type="match status" value="1"/>
</dbReference>
<evidence type="ECO:0000259" key="3">
    <source>
        <dbReference type="Pfam" id="PF00144"/>
    </source>
</evidence>
<proteinExistence type="predicted"/>
<dbReference type="AlphaFoldDB" id="A0A1U9K8G8"/>
<dbReference type="PANTHER" id="PTHR43283:SF11">
    <property type="entry name" value="BETA-LACTAMASE-RELATED DOMAIN-CONTAINING PROTEIN"/>
    <property type="match status" value="1"/>
</dbReference>
<dbReference type="STRING" id="1471761.B0W44_11805"/>
<evidence type="ECO:0000259" key="4">
    <source>
        <dbReference type="Pfam" id="PF03372"/>
    </source>
</evidence>
<dbReference type="InterPro" id="IPR012338">
    <property type="entry name" value="Beta-lactam/transpept-like"/>
</dbReference>
<feature type="domain" description="FIMAH" evidence="5">
    <location>
        <begin position="291"/>
        <end position="370"/>
    </location>
</feature>
<evidence type="ECO:0000259" key="5">
    <source>
        <dbReference type="Pfam" id="PF22888"/>
    </source>
</evidence>
<dbReference type="Pfam" id="PF22888">
    <property type="entry name" value="FIMAH"/>
    <property type="match status" value="1"/>
</dbReference>
<dbReference type="InterPro" id="IPR050789">
    <property type="entry name" value="Diverse_Enzym_Activities"/>
</dbReference>
<dbReference type="InterPro" id="IPR001466">
    <property type="entry name" value="Beta-lactam-related"/>
</dbReference>
<dbReference type="GO" id="GO:0016787">
    <property type="term" value="F:hydrolase activity"/>
    <property type="evidence" value="ECO:0007669"/>
    <property type="project" value="UniProtKB-KW"/>
</dbReference>
<evidence type="ECO:0000256" key="2">
    <source>
        <dbReference type="SAM" id="SignalP"/>
    </source>
</evidence>
<feature type="domain" description="Beta-lactamase-related" evidence="3">
    <location>
        <begin position="407"/>
        <end position="750"/>
    </location>
</feature>
<evidence type="ECO:0000313" key="7">
    <source>
        <dbReference type="Proteomes" id="UP000188603"/>
    </source>
</evidence>
<dbReference type="EMBL" id="CP019699">
    <property type="protein sequence ID" value="AQS56345.1"/>
    <property type="molecule type" value="Genomic_DNA"/>
</dbReference>
<evidence type="ECO:0000256" key="1">
    <source>
        <dbReference type="ARBA" id="ARBA00022801"/>
    </source>
</evidence>
<dbReference type="InterPro" id="IPR054470">
    <property type="entry name" value="FIMAH_dom"/>
</dbReference>
<keyword evidence="2" id="KW-0732">Signal</keyword>
<feature type="signal peptide" evidence="2">
    <location>
        <begin position="1"/>
        <end position="33"/>
    </location>
</feature>
<dbReference type="PANTHER" id="PTHR43283">
    <property type="entry name" value="BETA-LACTAMASE-RELATED"/>
    <property type="match status" value="1"/>
</dbReference>
<dbReference type="SUPFAM" id="SSF56219">
    <property type="entry name" value="DNase I-like"/>
    <property type="match status" value="1"/>
</dbReference>
<organism evidence="6 7">
    <name type="scientific">Novibacillus thermophilus</name>
    <dbReference type="NCBI Taxonomy" id="1471761"/>
    <lineage>
        <taxon>Bacteria</taxon>
        <taxon>Bacillati</taxon>
        <taxon>Bacillota</taxon>
        <taxon>Bacilli</taxon>
        <taxon>Bacillales</taxon>
        <taxon>Thermoactinomycetaceae</taxon>
        <taxon>Novibacillus</taxon>
    </lineage>
</organism>
<sequence>MSSTQKFGLTQIVCTLTALCVFLSFTIVPPALARSDTQQQLKVATYNIAAGTGADGQFDLERTATAIKASGADIVGLQEVDVHWGSRSDFVDEVSLLAEMLDMEAYFAPIYDMDPAQPDQPRRQFGVAVLSKFPIVKGVNHEITRLSTQDPEPEPKPSPGFLEALIDVNGTPVWFYVTHLDYRSDPTVREMQVEDMQRVMSISNNTVLVGDMNARPDAGELEPLFEKFTDAWAAAGTGDGYTFPADSPDRRIDYILASPGIDVQSAAVLPSPASDHLLVTSTVSLSPVSAAAMHKLVERFETEGAFARDSVARSLKVHLTAVKRYEEKGITDKVIKHVESFTQLLEHHRDGEHISEKAFQALKVEADAMLKRYSYFPWGEPGPSSPALKTGSPKSAGMDPRPLNDIDGAIERAIAERVMPGAVTLIARKGVIVKHDAYGYAAQYEDDTFSEMDDPLPMREDTIFDLASISKLFTTTAAMKLYEQGKFALDDPVAKYIPEFAQNGKSDVTIRQLMTHTSGFRAWIPLYQMGENREDRLNIALTYPLDHEPGTTYTYSDLNLIALGVLVERLSGQRLDAFVKDVITDPLGMNDTMYNPPVSLRQRIAATEYQPWTDRGLVWGEVHDENAWALDGVAGHAGVFSTARDLAVFAHMLLQDGEYDGKRILEPETVELLEENQLPQFPGNDHGLGWELNQIWYMDALSEQNTLGHTGYTGTSIVVSPTNDTIAILLTNRVHPTRDTVSTNGIRRQIARLAADSIPVAIPKGKTAWFSGYGHDLEAALTASVELEQDASLSIDTWYLIENEYDVGTVEVSADGREWTKIGETVTGSSDGWTEMSWSVPRGSKYIRFKYTTDSSGNGRGWYVHNPRLVLPNGDIVEPEWESDHWKERSR</sequence>
<keyword evidence="1" id="KW-0378">Hydrolase</keyword>
<dbReference type="Gene3D" id="3.60.10.10">
    <property type="entry name" value="Endonuclease/exonuclease/phosphatase"/>
    <property type="match status" value="1"/>
</dbReference>
<name>A0A1U9K8G8_9BACL</name>
<dbReference type="Proteomes" id="UP000188603">
    <property type="component" value="Chromosome"/>
</dbReference>
<reference evidence="6 7" key="1">
    <citation type="journal article" date="2015" name="Int. J. Syst. Evol. Microbiol.">
        <title>Novibacillus thermophilus gen. nov., sp. nov., a Gram-staining-negative and moderately thermophilic member of the family Thermoactinomycetaceae.</title>
        <authorList>
            <person name="Yang G."/>
            <person name="Chen J."/>
            <person name="Zhou S."/>
        </authorList>
    </citation>
    <scope>NUCLEOTIDE SEQUENCE [LARGE SCALE GENOMIC DNA]</scope>
    <source>
        <strain evidence="6 7">SG-1</strain>
    </source>
</reference>
<feature type="chain" id="PRO_5012369181" description="Serine hydrolase" evidence="2">
    <location>
        <begin position="34"/>
        <end position="891"/>
    </location>
</feature>
<dbReference type="SUPFAM" id="SSF56601">
    <property type="entry name" value="beta-lactamase/transpeptidase-like"/>
    <property type="match status" value="1"/>
</dbReference>
<protein>
    <recommendedName>
        <fullName evidence="8">Serine hydrolase</fullName>
    </recommendedName>
</protein>
<dbReference type="Gene3D" id="3.40.710.10">
    <property type="entry name" value="DD-peptidase/beta-lactamase superfamily"/>
    <property type="match status" value="1"/>
</dbReference>
<evidence type="ECO:0000313" key="6">
    <source>
        <dbReference type="EMBL" id="AQS56345.1"/>
    </source>
</evidence>